<comment type="caution">
    <text evidence="1">The sequence shown here is derived from an EMBL/GenBank/DDBJ whole genome shotgun (WGS) entry which is preliminary data.</text>
</comment>
<evidence type="ECO:0000313" key="2">
    <source>
        <dbReference type="Proteomes" id="UP000276133"/>
    </source>
</evidence>
<dbReference type="AlphaFoldDB" id="A0A3M7QNI2"/>
<name>A0A3M7QNI2_BRAPC</name>
<sequence>MDYVIAKDASVLFGDDLPGKNGSSFVDATLGHFYEFFSQPSIVIKRNHDRQLSQWSLKPPFHVGNHIIDIQASFQSSGFIILIKQSLNRHFKIRMKNS</sequence>
<gene>
    <name evidence="1" type="ORF">BpHYR1_039601</name>
</gene>
<organism evidence="1 2">
    <name type="scientific">Brachionus plicatilis</name>
    <name type="common">Marine rotifer</name>
    <name type="synonym">Brachionus muelleri</name>
    <dbReference type="NCBI Taxonomy" id="10195"/>
    <lineage>
        <taxon>Eukaryota</taxon>
        <taxon>Metazoa</taxon>
        <taxon>Spiralia</taxon>
        <taxon>Gnathifera</taxon>
        <taxon>Rotifera</taxon>
        <taxon>Eurotatoria</taxon>
        <taxon>Monogononta</taxon>
        <taxon>Pseudotrocha</taxon>
        <taxon>Ploima</taxon>
        <taxon>Brachionidae</taxon>
        <taxon>Brachionus</taxon>
    </lineage>
</organism>
<reference evidence="1 2" key="1">
    <citation type="journal article" date="2018" name="Sci. Rep.">
        <title>Genomic signatures of local adaptation to the degree of environmental predictability in rotifers.</title>
        <authorList>
            <person name="Franch-Gras L."/>
            <person name="Hahn C."/>
            <person name="Garcia-Roger E.M."/>
            <person name="Carmona M.J."/>
            <person name="Serra M."/>
            <person name="Gomez A."/>
        </authorList>
    </citation>
    <scope>NUCLEOTIDE SEQUENCE [LARGE SCALE GENOMIC DNA]</scope>
    <source>
        <strain evidence="1">HYR1</strain>
    </source>
</reference>
<dbReference type="EMBL" id="REGN01005539">
    <property type="protein sequence ID" value="RNA12987.1"/>
    <property type="molecule type" value="Genomic_DNA"/>
</dbReference>
<protein>
    <submittedName>
        <fullName evidence="1">Uncharacterized protein</fullName>
    </submittedName>
</protein>
<evidence type="ECO:0000313" key="1">
    <source>
        <dbReference type="EMBL" id="RNA12987.1"/>
    </source>
</evidence>
<keyword evidence="2" id="KW-1185">Reference proteome</keyword>
<dbReference type="Proteomes" id="UP000276133">
    <property type="component" value="Unassembled WGS sequence"/>
</dbReference>
<proteinExistence type="predicted"/>
<accession>A0A3M7QNI2</accession>